<protein>
    <submittedName>
        <fullName evidence="1">UDP-glucose 4-epimerase</fullName>
    </submittedName>
</protein>
<dbReference type="AlphaFoldDB" id="A0A158I6G6"/>
<sequence length="78" mass="8702">MTLKGKVSGEGWSVSVDTVTIADGFSCDVQVEHGGASGEFKHRFRHWQTFKTEREAVLDGLREGMVWLALKQAQTIHL</sequence>
<organism evidence="1 2">
    <name type="scientific">Caballeronia sordidicola</name>
    <name type="common">Burkholderia sordidicola</name>
    <dbReference type="NCBI Taxonomy" id="196367"/>
    <lineage>
        <taxon>Bacteria</taxon>
        <taxon>Pseudomonadati</taxon>
        <taxon>Pseudomonadota</taxon>
        <taxon>Betaproteobacteria</taxon>
        <taxon>Burkholderiales</taxon>
        <taxon>Burkholderiaceae</taxon>
        <taxon>Caballeronia</taxon>
    </lineage>
</organism>
<dbReference type="Proteomes" id="UP000054893">
    <property type="component" value="Unassembled WGS sequence"/>
</dbReference>
<dbReference type="OrthoDB" id="9154435at2"/>
<accession>A0A158I6G6</accession>
<evidence type="ECO:0000313" key="2">
    <source>
        <dbReference type="Proteomes" id="UP000054893"/>
    </source>
</evidence>
<dbReference type="RefSeq" id="WP_060858580.1">
    <property type="nucleotide sequence ID" value="NZ_FCOC02000027.1"/>
</dbReference>
<name>A0A158I6G6_CABSO</name>
<dbReference type="EMBL" id="FCOC02000027">
    <property type="protein sequence ID" value="SAL52202.1"/>
    <property type="molecule type" value="Genomic_DNA"/>
</dbReference>
<proteinExistence type="predicted"/>
<gene>
    <name evidence="1" type="ORF">AWB64_05611</name>
</gene>
<evidence type="ECO:0000313" key="1">
    <source>
        <dbReference type="EMBL" id="SAL52202.1"/>
    </source>
</evidence>
<reference evidence="1 2" key="1">
    <citation type="submission" date="2016-01" db="EMBL/GenBank/DDBJ databases">
        <authorList>
            <person name="Oliw E.H."/>
        </authorList>
    </citation>
    <scope>NUCLEOTIDE SEQUENCE [LARGE SCALE GENOMIC DNA]</scope>
    <source>
        <strain evidence="1">LMG 22029</strain>
    </source>
</reference>